<dbReference type="EMBL" id="LAVA02000090">
    <property type="protein sequence ID" value="OIJ63920.1"/>
    <property type="molecule type" value="Genomic_DNA"/>
</dbReference>
<protein>
    <recommendedName>
        <fullName evidence="3">Osmotically inducible protein OsmC</fullName>
    </recommendedName>
</protein>
<reference evidence="1" key="1">
    <citation type="submission" date="2016-10" db="EMBL/GenBank/DDBJ databases">
        <title>Genome sequence of Streptomyces mangrovisoli MUSC 149.</title>
        <authorList>
            <person name="Lee L.-H."/>
            <person name="Ser H.-L."/>
        </authorList>
    </citation>
    <scope>NUCLEOTIDE SEQUENCE [LARGE SCALE GENOMIC DNA]</scope>
    <source>
        <strain evidence="1">MUSC 149</strain>
    </source>
</reference>
<gene>
    <name evidence="1" type="ORF">WN71_031445</name>
</gene>
<dbReference type="SUPFAM" id="SSF82784">
    <property type="entry name" value="OsmC-like"/>
    <property type="match status" value="1"/>
</dbReference>
<dbReference type="InterPro" id="IPR036102">
    <property type="entry name" value="OsmC/Ohrsf"/>
</dbReference>
<dbReference type="OrthoDB" id="1358603at2"/>
<dbReference type="RefSeq" id="WP_046583856.1">
    <property type="nucleotide sequence ID" value="NZ_LAVA02000090.1"/>
</dbReference>
<organism evidence="1 2">
    <name type="scientific">Streptomyces mangrovisoli</name>
    <dbReference type="NCBI Taxonomy" id="1428628"/>
    <lineage>
        <taxon>Bacteria</taxon>
        <taxon>Bacillati</taxon>
        <taxon>Actinomycetota</taxon>
        <taxon>Actinomycetes</taxon>
        <taxon>Kitasatosporales</taxon>
        <taxon>Streptomycetaceae</taxon>
        <taxon>Streptomyces</taxon>
    </lineage>
</organism>
<evidence type="ECO:0008006" key="3">
    <source>
        <dbReference type="Google" id="ProtNLM"/>
    </source>
</evidence>
<proteinExistence type="predicted"/>
<dbReference type="InterPro" id="IPR015946">
    <property type="entry name" value="KH_dom-like_a/b"/>
</dbReference>
<dbReference type="Proteomes" id="UP000034196">
    <property type="component" value="Unassembled WGS sequence"/>
</dbReference>
<evidence type="ECO:0000313" key="2">
    <source>
        <dbReference type="Proteomes" id="UP000034196"/>
    </source>
</evidence>
<accession>A0A1J4NNN7</accession>
<dbReference type="STRING" id="1428628.WN71_031445"/>
<evidence type="ECO:0000313" key="1">
    <source>
        <dbReference type="EMBL" id="OIJ63920.1"/>
    </source>
</evidence>
<name>A0A1J4NNN7_9ACTN</name>
<keyword evidence="2" id="KW-1185">Reference proteome</keyword>
<dbReference type="Pfam" id="PF02566">
    <property type="entry name" value="OsmC"/>
    <property type="match status" value="1"/>
</dbReference>
<dbReference type="InterPro" id="IPR003718">
    <property type="entry name" value="OsmC/Ohr_fam"/>
</dbReference>
<dbReference type="AlphaFoldDB" id="A0A1J4NNN7"/>
<comment type="caution">
    <text evidence="1">The sequence shown here is derived from an EMBL/GenBank/DDBJ whole genome shotgun (WGS) entry which is preliminary data.</text>
</comment>
<dbReference type="Gene3D" id="3.30.300.20">
    <property type="match status" value="1"/>
</dbReference>
<sequence length="136" mass="14547">MDERFEVVAQAGSFRTEAEGDAEYVLRWPHRWTSGGVEVRSAFTGGHVLNLAVAACVLNDLYREAAARGLELRGVRVRAEGGFDTATWRSTGITYGVEVDGDAPEAVVTALIATVGEVAEIPRALRQGAEVTRAGD</sequence>